<keyword evidence="1" id="KW-0472">Membrane</keyword>
<organism evidence="2">
    <name type="scientific">mine drainage metagenome</name>
    <dbReference type="NCBI Taxonomy" id="410659"/>
    <lineage>
        <taxon>unclassified sequences</taxon>
        <taxon>metagenomes</taxon>
        <taxon>ecological metagenomes</taxon>
    </lineage>
</organism>
<feature type="transmembrane region" description="Helical" evidence="1">
    <location>
        <begin position="7"/>
        <end position="27"/>
    </location>
</feature>
<protein>
    <recommendedName>
        <fullName evidence="3">DUF4306 domain-containing protein</fullName>
    </recommendedName>
</protein>
<dbReference type="EMBL" id="MLJW01000093">
    <property type="protein sequence ID" value="OIR00620.1"/>
    <property type="molecule type" value="Genomic_DNA"/>
</dbReference>
<proteinExistence type="predicted"/>
<keyword evidence="1" id="KW-1133">Transmembrane helix</keyword>
<evidence type="ECO:0000313" key="2">
    <source>
        <dbReference type="EMBL" id="OIR00620.1"/>
    </source>
</evidence>
<accession>A0A1J5SG06</accession>
<comment type="caution">
    <text evidence="2">The sequence shown here is derived from an EMBL/GenBank/DDBJ whole genome shotgun (WGS) entry which is preliminary data.</text>
</comment>
<feature type="transmembrane region" description="Helical" evidence="1">
    <location>
        <begin position="68"/>
        <end position="85"/>
    </location>
</feature>
<evidence type="ECO:0000256" key="1">
    <source>
        <dbReference type="SAM" id="Phobius"/>
    </source>
</evidence>
<dbReference type="AlphaFoldDB" id="A0A1J5SG06"/>
<gene>
    <name evidence="2" type="ORF">GALL_173110</name>
</gene>
<sequence>MRLSKRISVTIFISILLFILCISSTAIKDQHMYGSDKFGWPQVFYMVNYNDGRIESKDLDLIKLFGDYFIWLGSTAMVMTMIRLMKIDRKKV</sequence>
<keyword evidence="1" id="KW-0812">Transmembrane</keyword>
<evidence type="ECO:0008006" key="3">
    <source>
        <dbReference type="Google" id="ProtNLM"/>
    </source>
</evidence>
<name>A0A1J5SG06_9ZZZZ</name>
<reference evidence="2" key="1">
    <citation type="submission" date="2016-10" db="EMBL/GenBank/DDBJ databases">
        <title>Sequence of Gallionella enrichment culture.</title>
        <authorList>
            <person name="Poehlein A."/>
            <person name="Muehling M."/>
            <person name="Daniel R."/>
        </authorList>
    </citation>
    <scope>NUCLEOTIDE SEQUENCE</scope>
</reference>